<evidence type="ECO:0000256" key="1">
    <source>
        <dbReference type="SAM" id="MobiDB-lite"/>
    </source>
</evidence>
<evidence type="ECO:0000313" key="3">
    <source>
        <dbReference type="Proteomes" id="UP000607653"/>
    </source>
</evidence>
<feature type="region of interest" description="Disordered" evidence="1">
    <location>
        <begin position="1"/>
        <end position="27"/>
    </location>
</feature>
<dbReference type="AlphaFoldDB" id="A0A822ZVR3"/>
<dbReference type="Proteomes" id="UP000607653">
    <property type="component" value="Unassembled WGS sequence"/>
</dbReference>
<keyword evidence="3" id="KW-1185">Reference proteome</keyword>
<accession>A0A822ZVR3</accession>
<comment type="caution">
    <text evidence="2">The sequence shown here is derived from an EMBL/GenBank/DDBJ whole genome shotgun (WGS) entry which is preliminary data.</text>
</comment>
<feature type="compositionally biased region" description="Basic and acidic residues" evidence="1">
    <location>
        <begin position="14"/>
        <end position="27"/>
    </location>
</feature>
<reference evidence="2 3" key="1">
    <citation type="journal article" date="2020" name="Mol. Biol. Evol.">
        <title>Distinct Expression and Methylation Patterns for Genes with Different Fates following a Single Whole-Genome Duplication in Flowering Plants.</title>
        <authorList>
            <person name="Shi T."/>
            <person name="Rahmani R.S."/>
            <person name="Gugger P.F."/>
            <person name="Wang M."/>
            <person name="Li H."/>
            <person name="Zhang Y."/>
            <person name="Li Z."/>
            <person name="Wang Q."/>
            <person name="Van de Peer Y."/>
            <person name="Marchal K."/>
            <person name="Chen J."/>
        </authorList>
    </citation>
    <scope>NUCLEOTIDE SEQUENCE [LARGE SCALE GENOMIC DNA]</scope>
    <source>
        <tissue evidence="2">Leaf</tissue>
    </source>
</reference>
<evidence type="ECO:0000313" key="2">
    <source>
        <dbReference type="EMBL" id="DAD46976.1"/>
    </source>
</evidence>
<sequence length="27" mass="3105">MRGKLPKLSPTMRAKLEHSEMHPTKSI</sequence>
<protein>
    <submittedName>
        <fullName evidence="2">Uncharacterized protein</fullName>
    </submittedName>
</protein>
<organism evidence="2 3">
    <name type="scientific">Nelumbo nucifera</name>
    <name type="common">Sacred lotus</name>
    <dbReference type="NCBI Taxonomy" id="4432"/>
    <lineage>
        <taxon>Eukaryota</taxon>
        <taxon>Viridiplantae</taxon>
        <taxon>Streptophyta</taxon>
        <taxon>Embryophyta</taxon>
        <taxon>Tracheophyta</taxon>
        <taxon>Spermatophyta</taxon>
        <taxon>Magnoliopsida</taxon>
        <taxon>Proteales</taxon>
        <taxon>Nelumbonaceae</taxon>
        <taxon>Nelumbo</taxon>
    </lineage>
</organism>
<gene>
    <name evidence="2" type="ORF">HUJ06_016913</name>
</gene>
<dbReference type="EMBL" id="DUZY01000008">
    <property type="protein sequence ID" value="DAD46976.1"/>
    <property type="molecule type" value="Genomic_DNA"/>
</dbReference>
<proteinExistence type="predicted"/>
<name>A0A822ZVR3_NELNU</name>